<dbReference type="Pfam" id="PF13499">
    <property type="entry name" value="EF-hand_7"/>
    <property type="match status" value="2"/>
</dbReference>
<dbReference type="AlphaFoldDB" id="A0A8J5HPH0"/>
<dbReference type="FunFam" id="1.10.238.10:FF:000001">
    <property type="entry name" value="Calmodulin 1"/>
    <property type="match status" value="1"/>
</dbReference>
<dbReference type="PANTHER" id="PTHR23048:SF0">
    <property type="entry name" value="CALMODULIN LIKE 3"/>
    <property type="match status" value="1"/>
</dbReference>
<accession>A0A8J5HPH0</accession>
<evidence type="ECO:0000313" key="4">
    <source>
        <dbReference type="EMBL" id="KAG6528555.1"/>
    </source>
</evidence>
<dbReference type="PANTHER" id="PTHR23048">
    <property type="entry name" value="MYOSIN LIGHT CHAIN 1, 3"/>
    <property type="match status" value="1"/>
</dbReference>
<keyword evidence="1" id="KW-0677">Repeat</keyword>
<dbReference type="SUPFAM" id="SSF47473">
    <property type="entry name" value="EF-hand"/>
    <property type="match status" value="1"/>
</dbReference>
<protein>
    <recommendedName>
        <fullName evidence="3">EF-hand domain-containing protein</fullName>
    </recommendedName>
</protein>
<organism evidence="4 5">
    <name type="scientific">Zingiber officinale</name>
    <name type="common">Ginger</name>
    <name type="synonym">Amomum zingiber</name>
    <dbReference type="NCBI Taxonomy" id="94328"/>
    <lineage>
        <taxon>Eukaryota</taxon>
        <taxon>Viridiplantae</taxon>
        <taxon>Streptophyta</taxon>
        <taxon>Embryophyta</taxon>
        <taxon>Tracheophyta</taxon>
        <taxon>Spermatophyta</taxon>
        <taxon>Magnoliopsida</taxon>
        <taxon>Liliopsida</taxon>
        <taxon>Zingiberales</taxon>
        <taxon>Zingiberaceae</taxon>
        <taxon>Zingiber</taxon>
    </lineage>
</organism>
<dbReference type="PROSITE" id="PS00018">
    <property type="entry name" value="EF_HAND_1"/>
    <property type="match status" value="3"/>
</dbReference>
<feature type="domain" description="EF-hand" evidence="3">
    <location>
        <begin position="47"/>
        <end position="82"/>
    </location>
</feature>
<keyword evidence="2" id="KW-0106">Calcium</keyword>
<dbReference type="Gene3D" id="1.10.238.10">
    <property type="entry name" value="EF-hand"/>
    <property type="match status" value="2"/>
</dbReference>
<dbReference type="CDD" id="cd00051">
    <property type="entry name" value="EFh"/>
    <property type="match status" value="2"/>
</dbReference>
<feature type="domain" description="EF-hand" evidence="3">
    <location>
        <begin position="11"/>
        <end position="46"/>
    </location>
</feature>
<evidence type="ECO:0000259" key="3">
    <source>
        <dbReference type="PROSITE" id="PS50222"/>
    </source>
</evidence>
<feature type="domain" description="EF-hand" evidence="3">
    <location>
        <begin position="120"/>
        <end position="155"/>
    </location>
</feature>
<dbReference type="EMBL" id="JACMSC010000003">
    <property type="protein sequence ID" value="KAG6528555.1"/>
    <property type="molecule type" value="Genomic_DNA"/>
</dbReference>
<dbReference type="GO" id="GO:0005509">
    <property type="term" value="F:calcium ion binding"/>
    <property type="evidence" value="ECO:0007669"/>
    <property type="project" value="InterPro"/>
</dbReference>
<dbReference type="PROSITE" id="PS50222">
    <property type="entry name" value="EF_HAND_2"/>
    <property type="match status" value="4"/>
</dbReference>
<dbReference type="GO" id="GO:0016460">
    <property type="term" value="C:myosin II complex"/>
    <property type="evidence" value="ECO:0007669"/>
    <property type="project" value="TreeGrafter"/>
</dbReference>
<name>A0A8J5HPH0_ZINOF</name>
<dbReference type="Proteomes" id="UP000734854">
    <property type="component" value="Unassembled WGS sequence"/>
</dbReference>
<evidence type="ECO:0000313" key="5">
    <source>
        <dbReference type="Proteomes" id="UP000734854"/>
    </source>
</evidence>
<feature type="domain" description="EF-hand" evidence="3">
    <location>
        <begin position="84"/>
        <end position="119"/>
    </location>
</feature>
<evidence type="ECO:0000256" key="1">
    <source>
        <dbReference type="ARBA" id="ARBA00022737"/>
    </source>
</evidence>
<dbReference type="InterPro" id="IPR018247">
    <property type="entry name" value="EF_Hand_1_Ca_BS"/>
</dbReference>
<dbReference type="SMART" id="SM00054">
    <property type="entry name" value="EFh"/>
    <property type="match status" value="4"/>
</dbReference>
<sequence>MDPFQEKNFLAYLADHQEAFALFDRNGDGHITPQELESVLQSMGYHPTRKDLMDMIKEVDTDGNGTIELNEFQDIIFNAITEANAEDELKEAFKLFDKDNNGLISPNELMSVICNLGKEVEYDEVEAMIKEVDLDGDVHVDFREFSRVMGGWQLNLPSANQASTSFD</sequence>
<keyword evidence="5" id="KW-1185">Reference proteome</keyword>
<dbReference type="InterPro" id="IPR050230">
    <property type="entry name" value="CALM/Myosin/TropC-like"/>
</dbReference>
<dbReference type="InterPro" id="IPR002048">
    <property type="entry name" value="EF_hand_dom"/>
</dbReference>
<dbReference type="InterPro" id="IPR011992">
    <property type="entry name" value="EF-hand-dom_pair"/>
</dbReference>
<reference evidence="4 5" key="1">
    <citation type="submission" date="2020-08" db="EMBL/GenBank/DDBJ databases">
        <title>Plant Genome Project.</title>
        <authorList>
            <person name="Zhang R.-G."/>
        </authorList>
    </citation>
    <scope>NUCLEOTIDE SEQUENCE [LARGE SCALE GENOMIC DNA]</scope>
    <source>
        <tissue evidence="4">Rhizome</tissue>
    </source>
</reference>
<proteinExistence type="predicted"/>
<evidence type="ECO:0000256" key="2">
    <source>
        <dbReference type="ARBA" id="ARBA00022837"/>
    </source>
</evidence>
<gene>
    <name evidence="4" type="ORF">ZIOFF_010733</name>
</gene>
<comment type="caution">
    <text evidence="4">The sequence shown here is derived from an EMBL/GenBank/DDBJ whole genome shotgun (WGS) entry which is preliminary data.</text>
</comment>